<evidence type="ECO:0000256" key="10">
    <source>
        <dbReference type="PROSITE-ProRule" id="PRU00059"/>
    </source>
</evidence>
<evidence type="ECO:0000256" key="6">
    <source>
        <dbReference type="ARBA" id="ARBA00022833"/>
    </source>
</evidence>
<dbReference type="Gene3D" id="3.40.390.10">
    <property type="entry name" value="Collagenase (Catalytic Domain)"/>
    <property type="match status" value="1"/>
</dbReference>
<dbReference type="CDD" id="cd00041">
    <property type="entry name" value="CUB"/>
    <property type="match status" value="1"/>
</dbReference>
<name>A0A1V9XDD6_9ACAR</name>
<gene>
    <name evidence="15" type="ORF">BIW11_11016</name>
</gene>
<feature type="binding site" evidence="11">
    <location>
        <position position="67"/>
    </location>
    <ligand>
        <name>Zn(2+)</name>
        <dbReference type="ChEBI" id="CHEBI:29105"/>
        <note>catalytic</note>
    </ligand>
</feature>
<dbReference type="OrthoDB" id="291007at2759"/>
<keyword evidence="4 11" id="KW-0479">Metal-binding</keyword>
<dbReference type="SMART" id="SM00042">
    <property type="entry name" value="CUB"/>
    <property type="match status" value="1"/>
</dbReference>
<evidence type="ECO:0000256" key="4">
    <source>
        <dbReference type="ARBA" id="ARBA00022723"/>
    </source>
</evidence>
<dbReference type="Gene3D" id="2.60.120.290">
    <property type="entry name" value="Spermadhesin, CUB domain"/>
    <property type="match status" value="1"/>
</dbReference>
<evidence type="ECO:0000256" key="5">
    <source>
        <dbReference type="ARBA" id="ARBA00022801"/>
    </source>
</evidence>
<dbReference type="InterPro" id="IPR006026">
    <property type="entry name" value="Peptidase_Metallo"/>
</dbReference>
<evidence type="ECO:0000256" key="7">
    <source>
        <dbReference type="ARBA" id="ARBA00023049"/>
    </source>
</evidence>
<feature type="domain" description="Peptidase M12A" evidence="14">
    <location>
        <begin position="1"/>
        <end position="164"/>
    </location>
</feature>
<comment type="caution">
    <text evidence="15">The sequence shown here is derived from an EMBL/GenBank/DDBJ whole genome shotgun (WGS) entry which is preliminary data.</text>
</comment>
<dbReference type="EC" id="3.4.24.-" evidence="12"/>
<feature type="domain" description="CUB" evidence="13">
    <location>
        <begin position="218"/>
        <end position="337"/>
    </location>
</feature>
<proteinExistence type="predicted"/>
<dbReference type="InParanoid" id="A0A1V9XDD6"/>
<dbReference type="GO" id="GO:0004222">
    <property type="term" value="F:metalloendopeptidase activity"/>
    <property type="evidence" value="ECO:0007669"/>
    <property type="project" value="UniProtKB-UniRule"/>
</dbReference>
<dbReference type="EMBL" id="MNPL01014638">
    <property type="protein sequence ID" value="OQR71411.1"/>
    <property type="molecule type" value="Genomic_DNA"/>
</dbReference>
<dbReference type="InterPro" id="IPR000859">
    <property type="entry name" value="CUB_dom"/>
</dbReference>
<feature type="disulfide bond" evidence="11">
    <location>
        <begin position="33"/>
        <end position="55"/>
    </location>
</feature>
<dbReference type="CDD" id="cd04280">
    <property type="entry name" value="ZnMc_astacin_like"/>
    <property type="match status" value="1"/>
</dbReference>
<keyword evidence="8 11" id="KW-1015">Disulfide bond</keyword>
<keyword evidence="7 11" id="KW-0482">Metalloprotease</keyword>
<keyword evidence="3 11" id="KW-0645">Protease</keyword>
<feature type="active site" evidence="11">
    <location>
        <position position="64"/>
    </location>
</feature>
<dbReference type="PANTHER" id="PTHR10127:SF780">
    <property type="entry name" value="METALLOENDOPEPTIDASE"/>
    <property type="match status" value="1"/>
</dbReference>
<dbReference type="GO" id="GO:0008270">
    <property type="term" value="F:zinc ion binding"/>
    <property type="evidence" value="ECO:0007669"/>
    <property type="project" value="UniProtKB-UniRule"/>
</dbReference>
<dbReference type="Pfam" id="PF01400">
    <property type="entry name" value="Astacin"/>
    <property type="match status" value="1"/>
</dbReference>
<dbReference type="AlphaFoldDB" id="A0A1V9XDD6"/>
<evidence type="ECO:0000259" key="13">
    <source>
        <dbReference type="PROSITE" id="PS01180"/>
    </source>
</evidence>
<evidence type="ECO:0000256" key="9">
    <source>
        <dbReference type="ARBA" id="ARBA00025529"/>
    </source>
</evidence>
<keyword evidence="2" id="KW-0245">EGF-like domain</keyword>
<dbReference type="SUPFAM" id="SSF49854">
    <property type="entry name" value="Spermadhesin, CUB domain"/>
    <property type="match status" value="1"/>
</dbReference>
<reference evidence="15 16" key="1">
    <citation type="journal article" date="2017" name="Gigascience">
        <title>Draft genome of the honey bee ectoparasitic mite, Tropilaelaps mercedesae, is shaped by the parasitic life history.</title>
        <authorList>
            <person name="Dong X."/>
            <person name="Armstrong S.D."/>
            <person name="Xia D."/>
            <person name="Makepeace B.L."/>
            <person name="Darby A.C."/>
            <person name="Kadowaki T."/>
        </authorList>
    </citation>
    <scope>NUCLEOTIDE SEQUENCE [LARGE SCALE GENOMIC DNA]</scope>
    <source>
        <strain evidence="15">Wuxi-XJTLU</strain>
    </source>
</reference>
<evidence type="ECO:0000256" key="2">
    <source>
        <dbReference type="ARBA" id="ARBA00022536"/>
    </source>
</evidence>
<keyword evidence="16" id="KW-1185">Reference proteome</keyword>
<keyword evidence="6 11" id="KW-0862">Zinc</keyword>
<dbReference type="InterPro" id="IPR035914">
    <property type="entry name" value="Sperma_CUB_dom_sf"/>
</dbReference>
<dbReference type="InterPro" id="IPR024079">
    <property type="entry name" value="MetalloPept_cat_dom_sf"/>
</dbReference>
<comment type="caution">
    <text evidence="10">Lacks conserved residue(s) required for the propagation of feature annotation.</text>
</comment>
<feature type="binding site" evidence="11">
    <location>
        <position position="63"/>
    </location>
    <ligand>
        <name>Zn(2+)</name>
        <dbReference type="ChEBI" id="CHEBI:29105"/>
        <note>catalytic</note>
    </ligand>
</feature>
<comment type="subunit">
    <text evidence="1">Monomer.</text>
</comment>
<dbReference type="InterPro" id="IPR034035">
    <property type="entry name" value="Astacin-like_dom"/>
</dbReference>
<keyword evidence="5 11" id="KW-0378">Hydrolase</keyword>
<dbReference type="GO" id="GO:0006508">
    <property type="term" value="P:proteolysis"/>
    <property type="evidence" value="ECO:0007669"/>
    <property type="project" value="UniProtKB-KW"/>
</dbReference>
<dbReference type="PROSITE" id="PS51864">
    <property type="entry name" value="ASTACIN"/>
    <property type="match status" value="1"/>
</dbReference>
<dbReference type="SUPFAM" id="SSF55486">
    <property type="entry name" value="Metalloproteases ('zincins'), catalytic domain"/>
    <property type="match status" value="1"/>
</dbReference>
<accession>A0A1V9XDD6</accession>
<evidence type="ECO:0000313" key="16">
    <source>
        <dbReference type="Proteomes" id="UP000192247"/>
    </source>
</evidence>
<dbReference type="SMART" id="SM00235">
    <property type="entry name" value="ZnMc"/>
    <property type="match status" value="1"/>
</dbReference>
<evidence type="ECO:0000256" key="1">
    <source>
        <dbReference type="ARBA" id="ARBA00011245"/>
    </source>
</evidence>
<evidence type="ECO:0000256" key="8">
    <source>
        <dbReference type="ARBA" id="ARBA00023157"/>
    </source>
</evidence>
<evidence type="ECO:0000256" key="3">
    <source>
        <dbReference type="ARBA" id="ARBA00022670"/>
    </source>
</evidence>
<dbReference type="InterPro" id="IPR001506">
    <property type="entry name" value="Peptidase_M12A"/>
</dbReference>
<dbReference type="PANTHER" id="PTHR10127">
    <property type="entry name" value="DISCOIDIN, CUB, EGF, LAMININ , AND ZINC METALLOPROTEASE DOMAIN CONTAINING"/>
    <property type="match status" value="1"/>
</dbReference>
<dbReference type="STRING" id="418985.A0A1V9XDD6"/>
<evidence type="ECO:0000259" key="14">
    <source>
        <dbReference type="PROSITE" id="PS51864"/>
    </source>
</evidence>
<evidence type="ECO:0000313" key="15">
    <source>
        <dbReference type="EMBL" id="OQR71411.1"/>
    </source>
</evidence>
<dbReference type="Proteomes" id="UP000192247">
    <property type="component" value="Unassembled WGS sequence"/>
</dbReference>
<comment type="cofactor">
    <cofactor evidence="11 12">
        <name>Zn(2+)</name>
        <dbReference type="ChEBI" id="CHEBI:29105"/>
    </cofactor>
    <text evidence="11 12">Binds 1 zinc ion per subunit.</text>
</comment>
<feature type="binding site" evidence="11">
    <location>
        <position position="73"/>
    </location>
    <ligand>
        <name>Zn(2+)</name>
        <dbReference type="ChEBI" id="CHEBI:29105"/>
        <note>catalytic</note>
    </ligand>
</feature>
<comment type="function">
    <text evidence="9">Zinc metalloprotease. Provoques deadhesion of endothelial cells from cell cultures, and also degradation of fibronectin, fibrinogen and gelatin in vitro. Its role in the venom is not fully understood but it might act as a spreading factor that facilitates diffusion of other venom toxins. Alternatively, it might be involved in the proteolytic processing of other venom toxins or it might play a role in extra-oral digestion of prey.</text>
</comment>
<evidence type="ECO:0000256" key="12">
    <source>
        <dbReference type="RuleBase" id="RU361183"/>
    </source>
</evidence>
<evidence type="ECO:0000256" key="11">
    <source>
        <dbReference type="PROSITE-ProRule" id="PRU01211"/>
    </source>
</evidence>
<organism evidence="15 16">
    <name type="scientific">Tropilaelaps mercedesae</name>
    <dbReference type="NCBI Taxonomy" id="418985"/>
    <lineage>
        <taxon>Eukaryota</taxon>
        <taxon>Metazoa</taxon>
        <taxon>Ecdysozoa</taxon>
        <taxon>Arthropoda</taxon>
        <taxon>Chelicerata</taxon>
        <taxon>Arachnida</taxon>
        <taxon>Acari</taxon>
        <taxon>Parasitiformes</taxon>
        <taxon>Mesostigmata</taxon>
        <taxon>Gamasina</taxon>
        <taxon>Dermanyssoidea</taxon>
        <taxon>Laelapidae</taxon>
        <taxon>Tropilaelaps</taxon>
    </lineage>
</organism>
<protein>
    <recommendedName>
        <fullName evidence="12">Metalloendopeptidase</fullName>
        <ecNumber evidence="12">3.4.24.-</ecNumber>
    </recommendedName>
</protein>
<dbReference type="PROSITE" id="PS01180">
    <property type="entry name" value="CUB"/>
    <property type="match status" value="1"/>
</dbReference>
<sequence length="360" mass="40229">MKHWEDNTCLKFEQAGTLQMSNYIMIRGDRSGCFSMIGRVPGLMRPQILNLGRGCVSRGTVVHEIGHAIGFFHEQSRSDRDQHIRILWHNINSNMRSQFAKASDNTYGVPYDYSSVMQYREWAFQADPEKNTIVTVDPLMQLLLGNTELSFRDKQTANAMYHCDANCPNVNEVKCENGGYMFQRYGSTSKCSCICPPNTAGELCEILLDRGYYEPLKCGGNITTEGPIQTPNAPYTTFPDGGCVFWIQAPEGKVARVDFSDFSFQSRRLSPRNPLAGRKCPRERVEIRTSSLFEGKVYCSNDLAKKSVTSTKRDMVIIASAKHSGYPGGFRAMVSFVNESLVAPSKEITGPIGILNSIFG</sequence>
<dbReference type="PRINTS" id="PR00480">
    <property type="entry name" value="ASTACIN"/>
</dbReference>